<feature type="transmembrane region" description="Helical" evidence="6">
    <location>
        <begin position="364"/>
        <end position="383"/>
    </location>
</feature>
<dbReference type="PRINTS" id="PR01036">
    <property type="entry name" value="TCRTETB"/>
</dbReference>
<dbReference type="InterPro" id="IPR005829">
    <property type="entry name" value="Sugar_transporter_CS"/>
</dbReference>
<feature type="transmembrane region" description="Helical" evidence="6">
    <location>
        <begin position="43"/>
        <end position="67"/>
    </location>
</feature>
<keyword evidence="3 6" id="KW-0812">Transmembrane</keyword>
<dbReference type="PROSITE" id="PS00216">
    <property type="entry name" value="SUGAR_TRANSPORT_1"/>
    <property type="match status" value="1"/>
</dbReference>
<feature type="transmembrane region" description="Helical" evidence="6">
    <location>
        <begin position="74"/>
        <end position="94"/>
    </location>
</feature>
<organism evidence="9 11">
    <name type="scientific">Pseudodesulfovibrio indicus</name>
    <dbReference type="NCBI Taxonomy" id="1716143"/>
    <lineage>
        <taxon>Bacteria</taxon>
        <taxon>Pseudomonadati</taxon>
        <taxon>Thermodesulfobacteriota</taxon>
        <taxon>Desulfovibrionia</taxon>
        <taxon>Desulfovibrionales</taxon>
        <taxon>Desulfovibrionaceae</taxon>
    </lineage>
</organism>
<dbReference type="InterPro" id="IPR050189">
    <property type="entry name" value="MFS_Efflux_Transporters"/>
</dbReference>
<keyword evidence="4 6" id="KW-1133">Transmembrane helix</keyword>
<feature type="transmembrane region" description="Helical" evidence="6">
    <location>
        <begin position="243"/>
        <end position="263"/>
    </location>
</feature>
<dbReference type="OrthoDB" id="9812221at2"/>
<dbReference type="InterPro" id="IPR020846">
    <property type="entry name" value="MFS_dom"/>
</dbReference>
<dbReference type="Proteomes" id="UP000055611">
    <property type="component" value="Chromosome"/>
</dbReference>
<dbReference type="Proteomes" id="UP000295506">
    <property type="component" value="Unassembled WGS sequence"/>
</dbReference>
<reference evidence="8 10" key="1">
    <citation type="journal article" date="2016" name="Front. Microbiol.">
        <title>Genome Sequence of the Piezophilic, Mesophilic Sulfate-Reducing Bacterium Desulfovibrio indicus J2T.</title>
        <authorList>
            <person name="Cao J."/>
            <person name="Maignien L."/>
            <person name="Shao Z."/>
            <person name="Alain K."/>
            <person name="Jebbar M."/>
        </authorList>
    </citation>
    <scope>NUCLEOTIDE SEQUENCE [LARGE SCALE GENOMIC DNA]</scope>
    <source>
        <strain evidence="8 10">J2</strain>
    </source>
</reference>
<dbReference type="KEGG" id="dej:AWY79_06690"/>
<evidence type="ECO:0000256" key="1">
    <source>
        <dbReference type="ARBA" id="ARBA00004651"/>
    </source>
</evidence>
<keyword evidence="5 6" id="KW-0472">Membrane</keyword>
<dbReference type="Gene3D" id="1.20.1250.20">
    <property type="entry name" value="MFS general substrate transporter like domains"/>
    <property type="match status" value="1"/>
</dbReference>
<gene>
    <name evidence="8" type="ORF">AWY79_06690</name>
    <name evidence="9" type="ORF">EDC59_101207</name>
</gene>
<dbReference type="AlphaFoldDB" id="A0A126QL80"/>
<dbReference type="RefSeq" id="WP_066801840.1">
    <property type="nucleotide sequence ID" value="NZ_CP014206.1"/>
</dbReference>
<proteinExistence type="predicted"/>
<evidence type="ECO:0000256" key="5">
    <source>
        <dbReference type="ARBA" id="ARBA00023136"/>
    </source>
</evidence>
<feature type="transmembrane region" description="Helical" evidence="6">
    <location>
        <begin position="275"/>
        <end position="294"/>
    </location>
</feature>
<feature type="domain" description="Major facilitator superfamily (MFS) profile" evidence="7">
    <location>
        <begin position="9"/>
        <end position="385"/>
    </location>
</feature>
<accession>A0A126QL80</accession>
<dbReference type="SUPFAM" id="SSF103473">
    <property type="entry name" value="MFS general substrate transporter"/>
    <property type="match status" value="1"/>
</dbReference>
<dbReference type="CDD" id="cd17474">
    <property type="entry name" value="MFS_YfmO_like"/>
    <property type="match status" value="1"/>
</dbReference>
<dbReference type="EMBL" id="CP014206">
    <property type="protein sequence ID" value="AMK10813.1"/>
    <property type="molecule type" value="Genomic_DNA"/>
</dbReference>
<dbReference type="InterPro" id="IPR036259">
    <property type="entry name" value="MFS_trans_sf"/>
</dbReference>
<dbReference type="EMBL" id="SOBK01000001">
    <property type="protein sequence ID" value="TDT91805.1"/>
    <property type="molecule type" value="Genomic_DNA"/>
</dbReference>
<evidence type="ECO:0000259" key="7">
    <source>
        <dbReference type="PROSITE" id="PS50850"/>
    </source>
</evidence>
<evidence type="ECO:0000256" key="2">
    <source>
        <dbReference type="ARBA" id="ARBA00022475"/>
    </source>
</evidence>
<feature type="transmembrane region" description="Helical" evidence="6">
    <location>
        <begin position="339"/>
        <end position="358"/>
    </location>
</feature>
<sequence>MRRLYLDRDLQYVFGVTLMAVLGVSSIIPALPDIMRGLDLGPVQIGLVISAFTLPGVLFSPVVGILADRAGRKVILVPSLFVFAGFGFACFFARTVEQLLVLRFLQGMGAAPLGVLYSTMIGDLYSGPERGQAMGYNASVLAMGTAGYPALGGFLALLGWNYPFLLPLLAVPLGLAILCCMDTPEPKKSGSLKDYFRDALALMATRQALSLFATTLLTFVILYGPVVTYLPVLLNHRFAASPATIGMVFLVASGFTGVASFQLGHLTRRFGQRSLLSTAAVFYALAMLLIPHASTLWLTVPGVICFGVAQGLNIPTIMTMLTTIAPMEQRGAFMAANGLLLRLAQTVAPMLMGGLYALAGMEAVYLGGLVAAGTIFFLALFFISNAE</sequence>
<feature type="transmembrane region" description="Helical" evidence="6">
    <location>
        <begin position="164"/>
        <end position="181"/>
    </location>
</feature>
<feature type="transmembrane region" description="Helical" evidence="6">
    <location>
        <begin position="100"/>
        <end position="122"/>
    </location>
</feature>
<dbReference type="InterPro" id="IPR011701">
    <property type="entry name" value="MFS"/>
</dbReference>
<evidence type="ECO:0000256" key="6">
    <source>
        <dbReference type="SAM" id="Phobius"/>
    </source>
</evidence>
<dbReference type="GO" id="GO:0022857">
    <property type="term" value="F:transmembrane transporter activity"/>
    <property type="evidence" value="ECO:0007669"/>
    <property type="project" value="InterPro"/>
</dbReference>
<feature type="transmembrane region" description="Helical" evidence="6">
    <location>
        <begin position="201"/>
        <end position="223"/>
    </location>
</feature>
<feature type="transmembrane region" description="Helical" evidence="6">
    <location>
        <begin position="12"/>
        <end position="31"/>
    </location>
</feature>
<feature type="transmembrane region" description="Helical" evidence="6">
    <location>
        <begin position="134"/>
        <end position="158"/>
    </location>
</feature>
<reference evidence="9 11" key="2">
    <citation type="submission" date="2019-03" db="EMBL/GenBank/DDBJ databases">
        <title>Genomic Encyclopedia of Type Strains, Phase IV (KMG-IV): sequencing the most valuable type-strain genomes for metagenomic binning, comparative biology and taxonomic classification.</title>
        <authorList>
            <person name="Goeker M."/>
        </authorList>
    </citation>
    <scope>NUCLEOTIDE SEQUENCE [LARGE SCALE GENOMIC DNA]</scope>
    <source>
        <strain evidence="9 11">DSM 101483</strain>
    </source>
</reference>
<evidence type="ECO:0000256" key="4">
    <source>
        <dbReference type="ARBA" id="ARBA00022989"/>
    </source>
</evidence>
<dbReference type="PANTHER" id="PTHR43124">
    <property type="entry name" value="PURINE EFFLUX PUMP PBUE"/>
    <property type="match status" value="1"/>
</dbReference>
<name>A0A126QL80_9BACT</name>
<feature type="transmembrane region" description="Helical" evidence="6">
    <location>
        <begin position="300"/>
        <end position="327"/>
    </location>
</feature>
<evidence type="ECO:0000256" key="3">
    <source>
        <dbReference type="ARBA" id="ARBA00022692"/>
    </source>
</evidence>
<comment type="subcellular location">
    <subcellularLocation>
        <location evidence="1">Cell membrane</location>
        <topology evidence="1">Multi-pass membrane protein</topology>
    </subcellularLocation>
</comment>
<keyword evidence="10" id="KW-1185">Reference proteome</keyword>
<dbReference type="Pfam" id="PF07690">
    <property type="entry name" value="MFS_1"/>
    <property type="match status" value="1"/>
</dbReference>
<dbReference type="PANTHER" id="PTHR43124:SF3">
    <property type="entry name" value="CHLORAMPHENICOL EFFLUX PUMP RV0191"/>
    <property type="match status" value="1"/>
</dbReference>
<evidence type="ECO:0000313" key="11">
    <source>
        <dbReference type="Proteomes" id="UP000295506"/>
    </source>
</evidence>
<evidence type="ECO:0000313" key="10">
    <source>
        <dbReference type="Proteomes" id="UP000055611"/>
    </source>
</evidence>
<keyword evidence="2" id="KW-1003">Cell membrane</keyword>
<protein>
    <submittedName>
        <fullName evidence="9">MFS family arabinose efflux permease</fullName>
    </submittedName>
    <submittedName>
        <fullName evidence="8">MFS transporter</fullName>
    </submittedName>
</protein>
<dbReference type="PROSITE" id="PS50850">
    <property type="entry name" value="MFS"/>
    <property type="match status" value="1"/>
</dbReference>
<evidence type="ECO:0000313" key="8">
    <source>
        <dbReference type="EMBL" id="AMK10813.1"/>
    </source>
</evidence>
<dbReference type="GO" id="GO:0005886">
    <property type="term" value="C:plasma membrane"/>
    <property type="evidence" value="ECO:0007669"/>
    <property type="project" value="UniProtKB-SubCell"/>
</dbReference>
<evidence type="ECO:0000313" key="9">
    <source>
        <dbReference type="EMBL" id="TDT91805.1"/>
    </source>
</evidence>